<dbReference type="InterPro" id="IPR032777">
    <property type="entry name" value="DUF4515"/>
</dbReference>
<keyword evidence="7" id="KW-0206">Cytoskeleton</keyword>
<keyword evidence="8" id="KW-0966">Cell projection</keyword>
<feature type="coiled-coil region" evidence="10">
    <location>
        <begin position="140"/>
        <end position="213"/>
    </location>
</feature>
<evidence type="ECO:0000256" key="7">
    <source>
        <dbReference type="ARBA" id="ARBA00023212"/>
    </source>
</evidence>
<evidence type="ECO:0000256" key="8">
    <source>
        <dbReference type="ARBA" id="ARBA00023273"/>
    </source>
</evidence>
<feature type="domain" description="DUF4515" evidence="12">
    <location>
        <begin position="126"/>
        <end position="300"/>
    </location>
</feature>
<keyword evidence="6" id="KW-0969">Cilium</keyword>
<organism evidence="13 14">
    <name type="scientific">Merluccius polli</name>
    <name type="common">Benguela hake</name>
    <name type="synonym">Merluccius cadenati</name>
    <dbReference type="NCBI Taxonomy" id="89951"/>
    <lineage>
        <taxon>Eukaryota</taxon>
        <taxon>Metazoa</taxon>
        <taxon>Chordata</taxon>
        <taxon>Craniata</taxon>
        <taxon>Vertebrata</taxon>
        <taxon>Euteleostomi</taxon>
        <taxon>Actinopterygii</taxon>
        <taxon>Neopterygii</taxon>
        <taxon>Teleostei</taxon>
        <taxon>Neoteleostei</taxon>
        <taxon>Acanthomorphata</taxon>
        <taxon>Zeiogadaria</taxon>
        <taxon>Gadariae</taxon>
        <taxon>Gadiformes</taxon>
        <taxon>Gadoidei</taxon>
        <taxon>Merlucciidae</taxon>
        <taxon>Merluccius</taxon>
    </lineage>
</organism>
<comment type="similarity">
    <text evidence="2">Belongs to the BBOF1 family.</text>
</comment>
<evidence type="ECO:0000256" key="10">
    <source>
        <dbReference type="SAM" id="Coils"/>
    </source>
</evidence>
<keyword evidence="5 10" id="KW-0175">Coiled coil</keyword>
<dbReference type="Proteomes" id="UP001174136">
    <property type="component" value="Unassembled WGS sequence"/>
</dbReference>
<name>A0AA47M9Z2_MERPO</name>
<accession>A0AA47M9Z2</accession>
<reference evidence="13" key="1">
    <citation type="journal article" date="2023" name="Front. Mar. Sci.">
        <title>A new Merluccius polli reference genome to investigate the effects of global change in West African waters.</title>
        <authorList>
            <person name="Mateo J.L."/>
            <person name="Blanco-Fernandez C."/>
            <person name="Garcia-Vazquez E."/>
            <person name="Machado-Schiaffino G."/>
        </authorList>
    </citation>
    <scope>NUCLEOTIDE SEQUENCE</scope>
    <source>
        <strain evidence="13">C29</strain>
        <tissue evidence="13">Fin</tissue>
    </source>
</reference>
<dbReference type="PANTHER" id="PTHR14845:SF5">
    <property type="entry name" value="BASAL BODY-ORIENTATION FACTOR 1"/>
    <property type="match status" value="1"/>
</dbReference>
<evidence type="ECO:0000313" key="13">
    <source>
        <dbReference type="EMBL" id="KAK0136393.1"/>
    </source>
</evidence>
<evidence type="ECO:0000256" key="1">
    <source>
        <dbReference type="ARBA" id="ARBA00004120"/>
    </source>
</evidence>
<comment type="caution">
    <text evidence="13">The sequence shown here is derived from an EMBL/GenBank/DDBJ whole genome shotgun (WGS) entry which is preliminary data.</text>
</comment>
<keyword evidence="4" id="KW-0963">Cytoplasm</keyword>
<evidence type="ECO:0000313" key="14">
    <source>
        <dbReference type="Proteomes" id="UP001174136"/>
    </source>
</evidence>
<evidence type="ECO:0000259" key="12">
    <source>
        <dbReference type="Pfam" id="PF14988"/>
    </source>
</evidence>
<evidence type="ECO:0000256" key="4">
    <source>
        <dbReference type="ARBA" id="ARBA00022490"/>
    </source>
</evidence>
<sequence>MALFRTKRSNTADKKDPSHVISWEEITCKHILFDRAKHRRDAEEKACEGEERKRRAKRDGRPEPRADNRESDVERARAAAALWELRLDATEQSRAQYREATRRLARANDDLTAQRYRAEKDMIDIISLLKTKDAEREEKIMSLEEQLKSQKALAREERETLVAEYTLRINELEDRFKKRSNDFDMIQVELKKIKEFRKRKAQMEQELSSIREGMHLADRNHMENLGRVETKFFTEKLRLEKEAEQRLAQLAESAHDEAIVKLDDASRSVFKENVRLNEALNYHMKEVEDVKKLAVSLAEENASMTMDKGTDALMIKKNAAQMKAYREEISHLKAKLVSLEQALELLAGEFEQERRVVSEKALVSSQAGQEDLRRLQKLLSVREREIARIKRLAGSVVEQRTELERFFHAALFQVKQEIQASRLVYKEQALKAYHARMSDARAGKQQYPLIRTFHINPHSTNCVYSDMEEAQKWTQAQSNEVDIADLTWEQKEKVLRLLFARMNGQDKTR</sequence>
<dbReference type="AlphaFoldDB" id="A0AA47M9Z2"/>
<dbReference type="PANTHER" id="PTHR14845">
    <property type="entry name" value="COILED-COIL DOMAIN-CONTAINING 166"/>
    <property type="match status" value="1"/>
</dbReference>
<evidence type="ECO:0000256" key="3">
    <source>
        <dbReference type="ARBA" id="ARBA00015392"/>
    </source>
</evidence>
<feature type="coiled-coil region" evidence="10">
    <location>
        <begin position="315"/>
        <end position="392"/>
    </location>
</feature>
<evidence type="ECO:0000256" key="6">
    <source>
        <dbReference type="ARBA" id="ARBA00023069"/>
    </source>
</evidence>
<protein>
    <recommendedName>
        <fullName evidence="3">Basal body-orientation factor 1</fullName>
    </recommendedName>
    <alternativeName>
        <fullName evidence="9">Coiled-coil domain-containing protein 176</fullName>
    </alternativeName>
</protein>
<evidence type="ECO:0000256" key="11">
    <source>
        <dbReference type="SAM" id="MobiDB-lite"/>
    </source>
</evidence>
<gene>
    <name evidence="13" type="primary">ccdc176</name>
    <name evidence="13" type="ORF">N1851_027709</name>
</gene>
<proteinExistence type="inferred from homology"/>
<comment type="subcellular location">
    <subcellularLocation>
        <location evidence="1">Cytoplasm</location>
        <location evidence="1">Cytoskeleton</location>
        <location evidence="1">Cilium basal body</location>
    </subcellularLocation>
</comment>
<evidence type="ECO:0000256" key="5">
    <source>
        <dbReference type="ARBA" id="ARBA00023054"/>
    </source>
</evidence>
<feature type="region of interest" description="Disordered" evidence="11">
    <location>
        <begin position="39"/>
        <end position="73"/>
    </location>
</feature>
<dbReference type="Pfam" id="PF14988">
    <property type="entry name" value="DUF4515"/>
    <property type="match status" value="1"/>
</dbReference>
<evidence type="ECO:0000256" key="9">
    <source>
        <dbReference type="ARBA" id="ARBA00031573"/>
    </source>
</evidence>
<keyword evidence="14" id="KW-1185">Reference proteome</keyword>
<evidence type="ECO:0000256" key="2">
    <source>
        <dbReference type="ARBA" id="ARBA00007508"/>
    </source>
</evidence>
<dbReference type="EMBL" id="JAOPHQ010005163">
    <property type="protein sequence ID" value="KAK0136393.1"/>
    <property type="molecule type" value="Genomic_DNA"/>
</dbReference>